<dbReference type="PROSITE" id="PS00028">
    <property type="entry name" value="ZINC_FINGER_C2H2_1"/>
    <property type="match status" value="2"/>
</dbReference>
<protein>
    <recommendedName>
        <fullName evidence="7">C2H2-type domain-containing protein</fullName>
    </recommendedName>
</protein>
<sequence>MTVGNSNSSTNLQPPVKSSSKIRQFEQNSRIAQDFNTHSTNISQTIQSNSMFPQEKTTLEQSIVSAETGKDNEKYNCCGENFLTFKECCKHFEKIHALNGETIDNNILSLEVQQELHQKQLQRAIAFSPKNSFDDKISILPTHPNNSYLTLAFQNNPKINSLWASQQQQQQESQPVNILRSELDHKNKQFISNNEGPSTVNFDAALSVLLESQADINPSNEDSNENILQKRNLSMAAFSISSYLANGKKFRDESASNSDFYNANKSNLNNNLVNNTNLNCDAELNYNVQITQFLPENRLLMSSHLPNSALFCGDSATGTGSDATAEKYFGKILNFGGPVSQQQQHLSQQLLFNQQNLQNQAHQQQLVYLQQQQHQMNFGREFTAQPSSTFQSASSALSIIQSSTAHTPTIIKVNAPELPKPTSDFEESPNNESTRLYRCLHEGCGKNYKNSNGLKYHLAHYHIDPNIENKFECSVSGCEKIYKNLNGYKYHLKKTHPEVDCDEYISRAKTLKGIGNGFVNLSTAGNVNSSTVNTQQEPSPGQLSKKSSFNSINLGENASVNDVANLFKDGEGFNFQKANSGNIYLEKRKSSLSIGLNSEKDISSILNF</sequence>
<gene>
    <name evidence="8" type="ORF">HK099_004041</name>
</gene>
<evidence type="ECO:0000256" key="2">
    <source>
        <dbReference type="ARBA" id="ARBA00022737"/>
    </source>
</evidence>
<dbReference type="PANTHER" id="PTHR23057">
    <property type="entry name" value="JUXTAPOSED WITH ANOTHER ZINC FINGER PROTEIN 1"/>
    <property type="match status" value="1"/>
</dbReference>
<keyword evidence="2" id="KW-0677">Repeat</keyword>
<dbReference type="SMART" id="SM00355">
    <property type="entry name" value="ZnF_C2H2"/>
    <property type="match status" value="2"/>
</dbReference>
<keyword evidence="9" id="KW-1185">Reference proteome</keyword>
<keyword evidence="1" id="KW-0479">Metal-binding</keyword>
<dbReference type="EMBL" id="JADGJW010000276">
    <property type="protein sequence ID" value="KAJ3220751.1"/>
    <property type="molecule type" value="Genomic_DNA"/>
</dbReference>
<evidence type="ECO:0000256" key="5">
    <source>
        <dbReference type="PROSITE-ProRule" id="PRU00042"/>
    </source>
</evidence>
<evidence type="ECO:0000313" key="8">
    <source>
        <dbReference type="EMBL" id="KAJ3220751.1"/>
    </source>
</evidence>
<evidence type="ECO:0000256" key="4">
    <source>
        <dbReference type="ARBA" id="ARBA00022833"/>
    </source>
</evidence>
<evidence type="ECO:0000256" key="3">
    <source>
        <dbReference type="ARBA" id="ARBA00022771"/>
    </source>
</evidence>
<reference evidence="8" key="1">
    <citation type="submission" date="2020-05" db="EMBL/GenBank/DDBJ databases">
        <title>Phylogenomic resolution of chytrid fungi.</title>
        <authorList>
            <person name="Stajich J.E."/>
            <person name="Amses K."/>
            <person name="Simmons R."/>
            <person name="Seto K."/>
            <person name="Myers J."/>
            <person name="Bonds A."/>
            <person name="Quandt C.A."/>
            <person name="Barry K."/>
            <person name="Liu P."/>
            <person name="Grigoriev I."/>
            <person name="Longcore J.E."/>
            <person name="James T.Y."/>
        </authorList>
    </citation>
    <scope>NUCLEOTIDE SEQUENCE</scope>
    <source>
        <strain evidence="8">JEL0476</strain>
    </source>
</reference>
<feature type="region of interest" description="Disordered" evidence="6">
    <location>
        <begin position="529"/>
        <end position="548"/>
    </location>
</feature>
<keyword evidence="4" id="KW-0862">Zinc</keyword>
<keyword evidence="3 5" id="KW-0863">Zinc-finger</keyword>
<name>A0AAD5XVX0_9FUNG</name>
<evidence type="ECO:0000259" key="7">
    <source>
        <dbReference type="PROSITE" id="PS50157"/>
    </source>
</evidence>
<evidence type="ECO:0000256" key="1">
    <source>
        <dbReference type="ARBA" id="ARBA00022723"/>
    </source>
</evidence>
<dbReference type="GO" id="GO:0008270">
    <property type="term" value="F:zinc ion binding"/>
    <property type="evidence" value="ECO:0007669"/>
    <property type="project" value="UniProtKB-KW"/>
</dbReference>
<organism evidence="8 9">
    <name type="scientific">Clydaea vesicula</name>
    <dbReference type="NCBI Taxonomy" id="447962"/>
    <lineage>
        <taxon>Eukaryota</taxon>
        <taxon>Fungi</taxon>
        <taxon>Fungi incertae sedis</taxon>
        <taxon>Chytridiomycota</taxon>
        <taxon>Chytridiomycota incertae sedis</taxon>
        <taxon>Chytridiomycetes</taxon>
        <taxon>Lobulomycetales</taxon>
        <taxon>Lobulomycetaceae</taxon>
        <taxon>Clydaea</taxon>
    </lineage>
</organism>
<dbReference type="InterPro" id="IPR013087">
    <property type="entry name" value="Znf_C2H2_type"/>
</dbReference>
<dbReference type="AlphaFoldDB" id="A0AAD5XVX0"/>
<comment type="caution">
    <text evidence="8">The sequence shown here is derived from an EMBL/GenBank/DDBJ whole genome shotgun (WGS) entry which is preliminary data.</text>
</comment>
<evidence type="ECO:0000313" key="9">
    <source>
        <dbReference type="Proteomes" id="UP001211065"/>
    </source>
</evidence>
<feature type="domain" description="C2H2-type" evidence="7">
    <location>
        <begin position="437"/>
        <end position="467"/>
    </location>
</feature>
<dbReference type="PANTHER" id="PTHR23057:SF0">
    <property type="entry name" value="JUXTAPOSED WITH ANOTHER ZINC FINGER PROTEIN 1"/>
    <property type="match status" value="1"/>
</dbReference>
<accession>A0AAD5XVX0</accession>
<dbReference type="PROSITE" id="PS50157">
    <property type="entry name" value="ZINC_FINGER_C2H2_2"/>
    <property type="match status" value="1"/>
</dbReference>
<dbReference type="Gene3D" id="3.30.160.60">
    <property type="entry name" value="Classic Zinc Finger"/>
    <property type="match status" value="1"/>
</dbReference>
<dbReference type="Proteomes" id="UP001211065">
    <property type="component" value="Unassembled WGS sequence"/>
</dbReference>
<dbReference type="GO" id="GO:0005634">
    <property type="term" value="C:nucleus"/>
    <property type="evidence" value="ECO:0007669"/>
    <property type="project" value="TreeGrafter"/>
</dbReference>
<evidence type="ECO:0000256" key="6">
    <source>
        <dbReference type="SAM" id="MobiDB-lite"/>
    </source>
</evidence>
<feature type="region of interest" description="Disordered" evidence="6">
    <location>
        <begin position="1"/>
        <end position="21"/>
    </location>
</feature>
<proteinExistence type="predicted"/>
<dbReference type="InterPro" id="IPR051580">
    <property type="entry name" value="ZnF-Chromatin_assoc"/>
</dbReference>